<name>A0A5K7XNS5_9BACT</name>
<organism evidence="3 4">
    <name type="scientific">Lacipirellula parvula</name>
    <dbReference type="NCBI Taxonomy" id="2650471"/>
    <lineage>
        <taxon>Bacteria</taxon>
        <taxon>Pseudomonadati</taxon>
        <taxon>Planctomycetota</taxon>
        <taxon>Planctomycetia</taxon>
        <taxon>Pirellulales</taxon>
        <taxon>Lacipirellulaceae</taxon>
        <taxon>Lacipirellula</taxon>
    </lineage>
</organism>
<dbReference type="Proteomes" id="UP000326837">
    <property type="component" value="Chromosome"/>
</dbReference>
<evidence type="ECO:0000313" key="4">
    <source>
        <dbReference type="Proteomes" id="UP000326837"/>
    </source>
</evidence>
<feature type="signal peptide" evidence="1">
    <location>
        <begin position="1"/>
        <end position="25"/>
    </location>
</feature>
<dbReference type="InterPro" id="IPR013424">
    <property type="entry name" value="Ice-binding_C"/>
</dbReference>
<dbReference type="EMBL" id="AP021861">
    <property type="protein sequence ID" value="BBO36553.1"/>
    <property type="molecule type" value="Genomic_DNA"/>
</dbReference>
<dbReference type="KEGG" id="lpav:PLANPX_6165"/>
<protein>
    <recommendedName>
        <fullName evidence="2">Ice-binding protein C-terminal domain-containing protein</fullName>
    </recommendedName>
</protein>
<feature type="domain" description="Ice-binding protein C-terminal" evidence="2">
    <location>
        <begin position="185"/>
        <end position="208"/>
    </location>
</feature>
<proteinExistence type="predicted"/>
<evidence type="ECO:0000256" key="1">
    <source>
        <dbReference type="SAM" id="SignalP"/>
    </source>
</evidence>
<evidence type="ECO:0000313" key="3">
    <source>
        <dbReference type="EMBL" id="BBO36553.1"/>
    </source>
</evidence>
<gene>
    <name evidence="3" type="ORF">PLANPX_6165</name>
</gene>
<dbReference type="RefSeq" id="WP_152101705.1">
    <property type="nucleotide sequence ID" value="NZ_AP021861.1"/>
</dbReference>
<dbReference type="AlphaFoldDB" id="A0A5K7XNS5"/>
<keyword evidence="1" id="KW-0732">Signal</keyword>
<dbReference type="Pfam" id="PF07589">
    <property type="entry name" value="PEP-CTERM"/>
    <property type="match status" value="1"/>
</dbReference>
<feature type="chain" id="PRO_5024795494" description="Ice-binding protein C-terminal domain-containing protein" evidence="1">
    <location>
        <begin position="26"/>
        <end position="211"/>
    </location>
</feature>
<reference evidence="4" key="1">
    <citation type="submission" date="2019-10" db="EMBL/GenBank/DDBJ databases">
        <title>Lacipirellula parvula gen. nov., sp. nov., representing a lineage of planctomycetes widespread in freshwater anoxic habitats, and description of the family Lacipirellulaceae.</title>
        <authorList>
            <person name="Dedysh S.N."/>
            <person name="Kulichevskaya I.S."/>
            <person name="Beletsky A.V."/>
            <person name="Rakitin A.L."/>
            <person name="Mardanov A.V."/>
            <person name="Ivanova A.A."/>
            <person name="Saltykova V.X."/>
            <person name="Rijpstra W.I.C."/>
            <person name="Sinninghe Damste J.S."/>
            <person name="Ravin N.V."/>
        </authorList>
    </citation>
    <scope>NUCLEOTIDE SEQUENCE [LARGE SCALE GENOMIC DNA]</scope>
    <source>
        <strain evidence="4">PX69</strain>
    </source>
</reference>
<sequence>MIRSRNLVLVAALAATLFFQAPVRAANVWLSLNLQFNTPGNVNSGGTWTTVAKAQPQGIAGVNMNLTNTTFGSFLAPPQLDVQLQSGNTTLRNVVVGDSLTPPYPLGIGVIGSSFPSTYVDPVGLVPFGGNPNYGSFTGGVALATGTFAAGVVPSWTGVSDANLFTGASPAPVVDADTLLTVRWAVPEPATFGLGGMALVALVAASRRKSS</sequence>
<keyword evidence="4" id="KW-1185">Reference proteome</keyword>
<evidence type="ECO:0000259" key="2">
    <source>
        <dbReference type="Pfam" id="PF07589"/>
    </source>
</evidence>
<accession>A0A5K7XNS5</accession>